<gene>
    <name evidence="3" type="ORF">DM01DRAFT_89404</name>
</gene>
<proteinExistence type="predicted"/>
<name>A0A1X2G4F1_9FUNG</name>
<dbReference type="CDD" id="cd00067">
    <property type="entry name" value="GAL4"/>
    <property type="match status" value="1"/>
</dbReference>
<evidence type="ECO:0000313" key="4">
    <source>
        <dbReference type="Proteomes" id="UP000242146"/>
    </source>
</evidence>
<reference evidence="3 4" key="1">
    <citation type="submission" date="2016-07" db="EMBL/GenBank/DDBJ databases">
        <title>Pervasive Adenine N6-methylation of Active Genes in Fungi.</title>
        <authorList>
            <consortium name="DOE Joint Genome Institute"/>
            <person name="Mondo S.J."/>
            <person name="Dannebaum R.O."/>
            <person name="Kuo R.C."/>
            <person name="Labutti K."/>
            <person name="Haridas S."/>
            <person name="Kuo A."/>
            <person name="Salamov A."/>
            <person name="Ahrendt S.R."/>
            <person name="Lipzen A."/>
            <person name="Sullivan W."/>
            <person name="Andreopoulos W.B."/>
            <person name="Clum A."/>
            <person name="Lindquist E."/>
            <person name="Daum C."/>
            <person name="Ramamoorthy G.K."/>
            <person name="Gryganskyi A."/>
            <person name="Culley D."/>
            <person name="Magnuson J.K."/>
            <person name="James T.Y."/>
            <person name="O'Malley M.A."/>
            <person name="Stajich J.E."/>
            <person name="Spatafora J.W."/>
            <person name="Visel A."/>
            <person name="Grigoriev I.V."/>
        </authorList>
    </citation>
    <scope>NUCLEOTIDE SEQUENCE [LARGE SCALE GENOMIC DNA]</scope>
    <source>
        <strain evidence="3 4">NRRL 3301</strain>
    </source>
</reference>
<evidence type="ECO:0000313" key="3">
    <source>
        <dbReference type="EMBL" id="ORX44747.1"/>
    </source>
</evidence>
<dbReference type="SUPFAM" id="SSF57701">
    <property type="entry name" value="Zn2/Cys6 DNA-binding domain"/>
    <property type="match status" value="1"/>
</dbReference>
<evidence type="ECO:0000256" key="1">
    <source>
        <dbReference type="SAM" id="MobiDB-lite"/>
    </source>
</evidence>
<sequence length="864" mass="98841">MNDPKHQKRNLPCEHCRTNRRKCLVDEGQTICKRCLGKQVPCLFKFSIRPVIVKKVVPTNKKQRLVHRVAQLTQDIELLEEELTSMTLWQKGNDDDDDDDWDSECPEAVQHQERASFLPASAADWQISLKQTSHGLQLDTNVTNMHDLLQLLHARLGGAGLPYLPNTFPPDEHDCIPVATCTTPFEFAVRRVYSSALDRSHTRRRGSTWLALQWIETSAMDQGLLNDTKRRLIDIYFDCFNQWHALLVPPLMQPFLQRHPDHMLAWAVCGFVTTSWCKHLAFFQDLPWERHDFADFCTKQAHERIMDNPFNDEDQHDPTSLTFEDVARLAAIHLVAGSGLFSQHTKLAQTMSVMAWRHAVFLKDLAVPILKRYRCNRGELLHLYQSSLSSYHHFDTPQHHPHRHDAYQQTLPIADCIDTSGVCKCPRFCGSAACSSASLQQLMVAETWRRLYYSVRQMEVSMPILNPGHVVSNIHEMGLHKADIGQPQLMPMEWSYQPWRHSGLSFHYLIKFENMIASAFGGEIVRVSVELLSGLRKQLSVSHLAKLEKRYIDYWHDLPPAFRLSDTPFEYLQMDRIQQFPLIRMLRIHIAIYVSWLATMVRFVKAGRMDMTGVSFDRMDPERAALIVSISCDAIIKIYYVLHCRLPCTLEFHWMVFSLEGVLMLFNAKDPDIRARARRNAVLACDIFRQQYLRSVGVDDLLPNQFPAQKQQKPHHHPEQTKPSQQHVPPQQQHVPPQQQHAPPQQQYAPPQHNTSLPSSNMPLPSSNMSLPSSNMSIPSSKMSLPSSNMSLPSSNMSLPSSNTSLPSSNMSLPSSNMSLPSSNMSLPSSSLILLNSSLTLCSLTFLKGYLTFLKSFLIFHSRH</sequence>
<feature type="region of interest" description="Disordered" evidence="1">
    <location>
        <begin position="708"/>
        <end position="817"/>
    </location>
</feature>
<evidence type="ECO:0000259" key="2">
    <source>
        <dbReference type="PROSITE" id="PS00463"/>
    </source>
</evidence>
<dbReference type="AlphaFoldDB" id="A0A1X2G4F1"/>
<dbReference type="PROSITE" id="PS00463">
    <property type="entry name" value="ZN2_CY6_FUNGAL_1"/>
    <property type="match status" value="1"/>
</dbReference>
<dbReference type="GO" id="GO:0008270">
    <property type="term" value="F:zinc ion binding"/>
    <property type="evidence" value="ECO:0007669"/>
    <property type="project" value="InterPro"/>
</dbReference>
<dbReference type="EMBL" id="MCGT01000046">
    <property type="protein sequence ID" value="ORX44747.1"/>
    <property type="molecule type" value="Genomic_DNA"/>
</dbReference>
<feature type="domain" description="Zn(2)-C6 fungal-type" evidence="2">
    <location>
        <begin position="12"/>
        <end position="42"/>
    </location>
</feature>
<comment type="caution">
    <text evidence="3">The sequence shown here is derived from an EMBL/GenBank/DDBJ whole genome shotgun (WGS) entry which is preliminary data.</text>
</comment>
<dbReference type="InterPro" id="IPR036864">
    <property type="entry name" value="Zn2-C6_fun-type_DNA-bd_sf"/>
</dbReference>
<dbReference type="Gene3D" id="4.10.240.10">
    <property type="entry name" value="Zn(2)-C6 fungal-type DNA-binding domain"/>
    <property type="match status" value="1"/>
</dbReference>
<dbReference type="STRING" id="101127.A0A1X2G4F1"/>
<organism evidence="3 4">
    <name type="scientific">Hesseltinella vesiculosa</name>
    <dbReference type="NCBI Taxonomy" id="101127"/>
    <lineage>
        <taxon>Eukaryota</taxon>
        <taxon>Fungi</taxon>
        <taxon>Fungi incertae sedis</taxon>
        <taxon>Mucoromycota</taxon>
        <taxon>Mucoromycotina</taxon>
        <taxon>Mucoromycetes</taxon>
        <taxon>Mucorales</taxon>
        <taxon>Cunninghamellaceae</taxon>
        <taxon>Hesseltinella</taxon>
    </lineage>
</organism>
<dbReference type="GO" id="GO:0000981">
    <property type="term" value="F:DNA-binding transcription factor activity, RNA polymerase II-specific"/>
    <property type="evidence" value="ECO:0007669"/>
    <property type="project" value="InterPro"/>
</dbReference>
<accession>A0A1X2G4F1</accession>
<keyword evidence="4" id="KW-1185">Reference proteome</keyword>
<feature type="compositionally biased region" description="Low complexity" evidence="1">
    <location>
        <begin position="721"/>
        <end position="817"/>
    </location>
</feature>
<dbReference type="Proteomes" id="UP000242146">
    <property type="component" value="Unassembled WGS sequence"/>
</dbReference>
<dbReference type="InterPro" id="IPR001138">
    <property type="entry name" value="Zn2Cys6_DnaBD"/>
</dbReference>
<protein>
    <recommendedName>
        <fullName evidence="2">Zn(2)-C6 fungal-type domain-containing protein</fullName>
    </recommendedName>
</protein>
<dbReference type="OrthoDB" id="2217145at2759"/>